<evidence type="ECO:0000313" key="2">
    <source>
        <dbReference type="EMBL" id="AFC22982.1"/>
    </source>
</evidence>
<evidence type="ECO:0000313" key="3">
    <source>
        <dbReference type="Proteomes" id="UP000007519"/>
    </source>
</evidence>
<dbReference type="Proteomes" id="UP000007519">
    <property type="component" value="Chromosome"/>
</dbReference>
<protein>
    <submittedName>
        <fullName evidence="2">Uncharacterized protein</fullName>
    </submittedName>
</protein>
<dbReference type="OrthoDB" id="983063at2"/>
<proteinExistence type="predicted"/>
<dbReference type="AlphaFoldDB" id="H6L681"/>
<dbReference type="KEGG" id="sgn:SGRA_0243"/>
<dbReference type="eggNOG" id="ENOG5033GAX">
    <property type="taxonomic scope" value="Bacteria"/>
</dbReference>
<reference evidence="2 3" key="1">
    <citation type="journal article" date="2012" name="Stand. Genomic Sci.">
        <title>Complete genome sequencing and analysis of Saprospira grandis str. Lewin, a predatory marine bacterium.</title>
        <authorList>
            <person name="Saw J.H."/>
            <person name="Yuryev A."/>
            <person name="Kanbe M."/>
            <person name="Hou S."/>
            <person name="Young A.G."/>
            <person name="Aizawa S."/>
            <person name="Alam M."/>
        </authorList>
    </citation>
    <scope>NUCLEOTIDE SEQUENCE [LARGE SCALE GENOMIC DNA]</scope>
    <source>
        <strain evidence="2 3">Lewin</strain>
    </source>
</reference>
<keyword evidence="3" id="KW-1185">Reference proteome</keyword>
<feature type="compositionally biased region" description="Basic residues" evidence="1">
    <location>
        <begin position="1"/>
        <end position="12"/>
    </location>
</feature>
<dbReference type="STRING" id="984262.SGRA_0243"/>
<feature type="region of interest" description="Disordered" evidence="1">
    <location>
        <begin position="1"/>
        <end position="22"/>
    </location>
</feature>
<organism evidence="2 3">
    <name type="scientific">Saprospira grandis (strain Lewin)</name>
    <dbReference type="NCBI Taxonomy" id="984262"/>
    <lineage>
        <taxon>Bacteria</taxon>
        <taxon>Pseudomonadati</taxon>
        <taxon>Bacteroidota</taxon>
        <taxon>Saprospiria</taxon>
        <taxon>Saprospirales</taxon>
        <taxon>Saprospiraceae</taxon>
        <taxon>Saprospira</taxon>
    </lineage>
</organism>
<gene>
    <name evidence="2" type="ordered locus">SGRA_0243</name>
</gene>
<evidence type="ECO:0000256" key="1">
    <source>
        <dbReference type="SAM" id="MobiDB-lite"/>
    </source>
</evidence>
<feature type="compositionally biased region" description="Basic and acidic residues" evidence="1">
    <location>
        <begin position="13"/>
        <end position="22"/>
    </location>
</feature>
<name>H6L681_SAPGL</name>
<accession>H6L681</accession>
<dbReference type="RefSeq" id="WP_014373230.1">
    <property type="nucleotide sequence ID" value="NC_016940.1"/>
</dbReference>
<dbReference type="HOGENOM" id="CLU_1814460_0_0_10"/>
<sequence length="142" mass="16585">MGKKNRRERKGPKRESKDLDERETGDGQLLKFAFAYFSRTQLYPFKYWEKNGLLADALDSLVNLANSSVHELKRDQRLKIYGPNIPKGSAFKQPRNIPGTARWASLRLTGKRRLIGFMEQQCFQLVFLDPEHKFYPSPKKHT</sequence>
<dbReference type="EMBL" id="CP002831">
    <property type="protein sequence ID" value="AFC22982.1"/>
    <property type="molecule type" value="Genomic_DNA"/>
</dbReference>